<keyword evidence="1" id="KW-0446">Lipid-binding</keyword>
<feature type="compositionally biased region" description="Basic and acidic residues" evidence="4">
    <location>
        <begin position="233"/>
        <end position="258"/>
    </location>
</feature>
<keyword evidence="5" id="KW-0472">Membrane</keyword>
<dbReference type="GO" id="GO:0032934">
    <property type="term" value="F:sterol binding"/>
    <property type="evidence" value="ECO:0007669"/>
    <property type="project" value="TreeGrafter"/>
</dbReference>
<keyword evidence="3" id="KW-0445">Lipid transport</keyword>
<dbReference type="WBParaSite" id="PSU_v2.g11648.t1">
    <property type="protein sequence ID" value="PSU_v2.g11648.t1"/>
    <property type="gene ID" value="PSU_v2.g11648"/>
</dbReference>
<reference evidence="7" key="1">
    <citation type="submission" date="2022-11" db="UniProtKB">
        <authorList>
            <consortium name="WormBaseParasite"/>
        </authorList>
    </citation>
    <scope>IDENTIFICATION</scope>
</reference>
<dbReference type="InterPro" id="IPR018494">
    <property type="entry name" value="Oxysterol-bd_CS"/>
</dbReference>
<dbReference type="AlphaFoldDB" id="A0A914XWP8"/>
<dbReference type="Proteomes" id="UP000887577">
    <property type="component" value="Unplaced"/>
</dbReference>
<dbReference type="SUPFAM" id="SSF144000">
    <property type="entry name" value="Oxysterol-binding protein-like"/>
    <property type="match status" value="1"/>
</dbReference>
<dbReference type="Gene3D" id="2.40.160.120">
    <property type="match status" value="1"/>
</dbReference>
<comment type="similarity">
    <text evidence="2">Belongs to the OSBP family.</text>
</comment>
<evidence type="ECO:0000256" key="5">
    <source>
        <dbReference type="SAM" id="Phobius"/>
    </source>
</evidence>
<dbReference type="PANTHER" id="PTHR10972">
    <property type="entry name" value="OXYSTEROL-BINDING PROTEIN-RELATED"/>
    <property type="match status" value="1"/>
</dbReference>
<evidence type="ECO:0000313" key="7">
    <source>
        <dbReference type="WBParaSite" id="PSU_v2.g11648.t1"/>
    </source>
</evidence>
<keyword evidence="5" id="KW-0812">Transmembrane</keyword>
<feature type="region of interest" description="Disordered" evidence="4">
    <location>
        <begin position="191"/>
        <end position="213"/>
    </location>
</feature>
<dbReference type="PROSITE" id="PS01013">
    <property type="entry name" value="OSBP"/>
    <property type="match status" value="1"/>
</dbReference>
<proteinExistence type="inferred from homology"/>
<evidence type="ECO:0000256" key="4">
    <source>
        <dbReference type="SAM" id="MobiDB-lite"/>
    </source>
</evidence>
<dbReference type="GO" id="GO:0005886">
    <property type="term" value="C:plasma membrane"/>
    <property type="evidence" value="ECO:0007669"/>
    <property type="project" value="TreeGrafter"/>
</dbReference>
<dbReference type="GO" id="GO:0005829">
    <property type="term" value="C:cytosol"/>
    <property type="evidence" value="ECO:0007669"/>
    <property type="project" value="TreeGrafter"/>
</dbReference>
<feature type="region of interest" description="Disordered" evidence="4">
    <location>
        <begin position="230"/>
        <end position="320"/>
    </location>
</feature>
<protein>
    <recommendedName>
        <fullName evidence="3">Oxysterol-binding protein</fullName>
    </recommendedName>
</protein>
<evidence type="ECO:0000256" key="2">
    <source>
        <dbReference type="RuleBase" id="RU003844"/>
    </source>
</evidence>
<feature type="compositionally biased region" description="Basic and acidic residues" evidence="4">
    <location>
        <begin position="277"/>
        <end position="291"/>
    </location>
</feature>
<feature type="transmembrane region" description="Helical" evidence="5">
    <location>
        <begin position="27"/>
        <end position="49"/>
    </location>
</feature>
<keyword evidence="5" id="KW-1133">Transmembrane helix</keyword>
<accession>A0A914XWP8</accession>
<name>A0A914XWP8_9BILA</name>
<dbReference type="InterPro" id="IPR037239">
    <property type="entry name" value="OSBP_sf"/>
</dbReference>
<dbReference type="Pfam" id="PF01237">
    <property type="entry name" value="Oxysterol_BP"/>
    <property type="match status" value="1"/>
</dbReference>
<dbReference type="GO" id="GO:0006869">
    <property type="term" value="P:lipid transport"/>
    <property type="evidence" value="ECO:0007669"/>
    <property type="project" value="UniProtKB-KW"/>
</dbReference>
<evidence type="ECO:0000256" key="1">
    <source>
        <dbReference type="ARBA" id="ARBA00023121"/>
    </source>
</evidence>
<dbReference type="PANTHER" id="PTHR10972:SF209">
    <property type="entry name" value="OXYSTEROL-BINDING PROTEIN"/>
    <property type="match status" value="1"/>
</dbReference>
<evidence type="ECO:0000313" key="6">
    <source>
        <dbReference type="Proteomes" id="UP000887577"/>
    </source>
</evidence>
<organism evidence="6 7">
    <name type="scientific">Panagrolaimus superbus</name>
    <dbReference type="NCBI Taxonomy" id="310955"/>
    <lineage>
        <taxon>Eukaryota</taxon>
        <taxon>Metazoa</taxon>
        <taxon>Ecdysozoa</taxon>
        <taxon>Nematoda</taxon>
        <taxon>Chromadorea</taxon>
        <taxon>Rhabditida</taxon>
        <taxon>Tylenchina</taxon>
        <taxon>Panagrolaimomorpha</taxon>
        <taxon>Panagrolaimoidea</taxon>
        <taxon>Panagrolaimidae</taxon>
        <taxon>Panagrolaimus</taxon>
    </lineage>
</organism>
<sequence>MPPILTENSFNDYSTEEDEDSQTWPKYLLAAIGTVIGLIILGVLIWFLIKYLKKRKQKVFEEDEKEEESKLSSIIIDPSNSTVIESENQKSVESCSVISADNNSKSENEEATKSIENLKEIPTKIPTSTIQRPQHPEETKKSLSKQKVEIPTTNSIDQKLTKVCEMPKKNAETPKKTTTAVNVPIIAKKTIVSEEEQEASSKMDGENNASKDLSKEAIVVKKVIVADGGGGEKVNKEIKNVETPKKPKEKIKEDETVKVTENVSVEEEDLKKKKKEEKREKLKKQFTEKAEKKKQKKQKNNKLKQFDSKESWSDPPNSADIYIKTVKPEMPAFVSRTELPSPAATKGASIWSVLRHSVGKDLSRVTVPIHFNEPLSYLQRLAEYMEYISLIKEASTTDDPIKRLELISAFALSNVSSNNVRLSKPFNPLLYETYELSKPQFGFKFIAEQVSHHPPISAFYSQGDEFEFYGNVEPKIKFWGRSLEDNPEAFFTLILKSYNETYTWKAASFSLHNLIMGKMLADGPKSVA</sequence>
<feature type="region of interest" description="Disordered" evidence="4">
    <location>
        <begin position="128"/>
        <end position="147"/>
    </location>
</feature>
<dbReference type="InterPro" id="IPR000648">
    <property type="entry name" value="Oxysterol-bd"/>
</dbReference>
<keyword evidence="6" id="KW-1185">Reference proteome</keyword>
<dbReference type="GO" id="GO:0097038">
    <property type="term" value="C:perinuclear endoplasmic reticulum"/>
    <property type="evidence" value="ECO:0007669"/>
    <property type="project" value="TreeGrafter"/>
</dbReference>
<keyword evidence="3" id="KW-0813">Transport</keyword>
<feature type="compositionally biased region" description="Basic residues" evidence="4">
    <location>
        <begin position="292"/>
        <end position="302"/>
    </location>
</feature>
<evidence type="ECO:0000256" key="3">
    <source>
        <dbReference type="RuleBase" id="RU003845"/>
    </source>
</evidence>